<dbReference type="AlphaFoldDB" id="A0A1C5G7I5"/>
<dbReference type="Gene3D" id="3.30.1340.30">
    <property type="match status" value="1"/>
</dbReference>
<name>A0A1C5G7I5_MICEH</name>
<gene>
    <name evidence="3" type="ORF">GA0070610_2136</name>
</gene>
<dbReference type="Pfam" id="PF04972">
    <property type="entry name" value="BON"/>
    <property type="match status" value="1"/>
</dbReference>
<keyword evidence="4" id="KW-1185">Reference proteome</keyword>
<dbReference type="EMBL" id="LT607733">
    <property type="protein sequence ID" value="SCG15885.1"/>
    <property type="molecule type" value="Genomic_DNA"/>
</dbReference>
<dbReference type="GeneID" id="95801952"/>
<dbReference type="InterPro" id="IPR007055">
    <property type="entry name" value="BON_dom"/>
</dbReference>
<proteinExistence type="predicted"/>
<sequence length="99" mass="10925">MLIPWPYPDEGASHPQPPGPSPDDEDGRLAALVAQRLSSDWTTRRQQIVVTVQNRVVILAGIVAGPDTRRVAGEIAWDVEGVVDVCNALRLADSRRFRR</sequence>
<reference evidence="3 4" key="1">
    <citation type="submission" date="2016-06" db="EMBL/GenBank/DDBJ databases">
        <authorList>
            <person name="Kjaerup R.B."/>
            <person name="Dalgaard T.S."/>
            <person name="Juul-Madsen H.R."/>
        </authorList>
    </citation>
    <scope>NUCLEOTIDE SEQUENCE [LARGE SCALE GENOMIC DNA]</scope>
    <source>
        <strain evidence="3 4">DSM 43913</strain>
    </source>
</reference>
<dbReference type="PROSITE" id="PS50914">
    <property type="entry name" value="BON"/>
    <property type="match status" value="1"/>
</dbReference>
<evidence type="ECO:0000313" key="3">
    <source>
        <dbReference type="EMBL" id="SCG15885.1"/>
    </source>
</evidence>
<evidence type="ECO:0000259" key="2">
    <source>
        <dbReference type="PROSITE" id="PS50914"/>
    </source>
</evidence>
<dbReference type="Proteomes" id="UP000198251">
    <property type="component" value="Chromosome I"/>
</dbReference>
<organism evidence="3 4">
    <name type="scientific">Micromonospora echinofusca</name>
    <dbReference type="NCBI Taxonomy" id="47858"/>
    <lineage>
        <taxon>Bacteria</taxon>
        <taxon>Bacillati</taxon>
        <taxon>Actinomycetota</taxon>
        <taxon>Actinomycetes</taxon>
        <taxon>Micromonosporales</taxon>
        <taxon>Micromonosporaceae</taxon>
        <taxon>Micromonospora</taxon>
    </lineage>
</organism>
<feature type="domain" description="BON" evidence="2">
    <location>
        <begin position="25"/>
        <end position="93"/>
    </location>
</feature>
<protein>
    <submittedName>
        <fullName evidence="3">BON domain-containing protein</fullName>
    </submittedName>
</protein>
<evidence type="ECO:0000256" key="1">
    <source>
        <dbReference type="SAM" id="MobiDB-lite"/>
    </source>
</evidence>
<evidence type="ECO:0000313" key="4">
    <source>
        <dbReference type="Proteomes" id="UP000198251"/>
    </source>
</evidence>
<accession>A0A1C5G7I5</accession>
<feature type="region of interest" description="Disordered" evidence="1">
    <location>
        <begin position="1"/>
        <end position="26"/>
    </location>
</feature>
<dbReference type="RefSeq" id="WP_088999850.1">
    <property type="nucleotide sequence ID" value="NZ_JBEPBY010000006.1"/>
</dbReference>